<keyword evidence="1" id="KW-0540">Nuclease</keyword>
<keyword evidence="7" id="KW-1185">Reference proteome</keyword>
<dbReference type="EMBL" id="JANUCP010000002">
    <property type="protein sequence ID" value="MCS3919096.1"/>
    <property type="molecule type" value="Genomic_DNA"/>
</dbReference>
<evidence type="ECO:0000256" key="1">
    <source>
        <dbReference type="ARBA" id="ARBA00022722"/>
    </source>
</evidence>
<evidence type="ECO:0000313" key="6">
    <source>
        <dbReference type="EMBL" id="MCS3919096.1"/>
    </source>
</evidence>
<dbReference type="InterPro" id="IPR002071">
    <property type="entry name" value="Thermonucl_AS"/>
</dbReference>
<dbReference type="Proteomes" id="UP001204798">
    <property type="component" value="Unassembled WGS sequence"/>
</dbReference>
<dbReference type="PROSITE" id="PS01284">
    <property type="entry name" value="TNASE_2"/>
    <property type="match status" value="1"/>
</dbReference>
<accession>A0ABT2EMC4</accession>
<dbReference type="EC" id="3.1.31.1" evidence="6"/>
<proteinExistence type="predicted"/>
<keyword evidence="2" id="KW-0255">Endonuclease</keyword>
<reference evidence="6 7" key="1">
    <citation type="submission" date="2022-08" db="EMBL/GenBank/DDBJ databases">
        <title>Bacterial and archaeal communities from various locations to study Microbial Dark Matter (Phase II).</title>
        <authorList>
            <person name="Stepanauskas R."/>
        </authorList>
    </citation>
    <scope>NUCLEOTIDE SEQUENCE [LARGE SCALE GENOMIC DNA]</scope>
    <source>
        <strain evidence="6 7">PD1</strain>
    </source>
</reference>
<dbReference type="RefSeq" id="WP_259095225.1">
    <property type="nucleotide sequence ID" value="NZ_CP130454.1"/>
</dbReference>
<dbReference type="PROSITE" id="PS50830">
    <property type="entry name" value="TNASE_3"/>
    <property type="match status" value="1"/>
</dbReference>
<dbReference type="SMART" id="SM00318">
    <property type="entry name" value="SNc"/>
    <property type="match status" value="1"/>
</dbReference>
<keyword evidence="4" id="KW-0010">Activator</keyword>
<feature type="domain" description="TNase-like" evidence="5">
    <location>
        <begin position="46"/>
        <end position="173"/>
    </location>
</feature>
<dbReference type="Gene3D" id="2.40.50.90">
    <property type="match status" value="1"/>
</dbReference>
<protein>
    <submittedName>
        <fullName evidence="6">Micrococcal nuclease</fullName>
        <ecNumber evidence="6">3.1.31.1</ecNumber>
    </submittedName>
</protein>
<sequence>MRHKRKTFPLKLQRRFNLFRFSSILLLLLLFAIVSQRQIFPPPKGTKGALKVIKVIDGDTVVLSDGRTLRYIGIDAPERGQPFYEAAKNFNRRLVQGRVVELEFDIERYDRYGRLLAYVFIRDAKGKRIFVNAELVSNGFAKVYTKPPNVRYADLLFRLQEEAREKRKGLWSVYKLSRSPVIANLRTKVFHRPTCPAVRQISPQNRLRLPNAEIALERGFSPCRECQP</sequence>
<evidence type="ECO:0000259" key="5">
    <source>
        <dbReference type="PROSITE" id="PS50830"/>
    </source>
</evidence>
<dbReference type="Gene3D" id="3.40.10.10">
    <property type="entry name" value="DNA Methylphosphotriester Repair Domain"/>
    <property type="match status" value="1"/>
</dbReference>
<dbReference type="Pfam" id="PF02805">
    <property type="entry name" value="Ada_Zn_binding"/>
    <property type="match status" value="1"/>
</dbReference>
<dbReference type="GO" id="GO:1990599">
    <property type="term" value="F:3' overhang single-stranded DNA endodeoxyribonuclease activity"/>
    <property type="evidence" value="ECO:0007669"/>
    <property type="project" value="UniProtKB-EC"/>
</dbReference>
<dbReference type="Pfam" id="PF00565">
    <property type="entry name" value="SNase"/>
    <property type="match status" value="1"/>
</dbReference>
<dbReference type="InterPro" id="IPR004026">
    <property type="entry name" value="Ada_DNA_repair_Zn-bd"/>
</dbReference>
<dbReference type="InterPro" id="IPR035451">
    <property type="entry name" value="Ada-like_dom_sf"/>
</dbReference>
<name>A0ABT2EMC4_9BACT</name>
<dbReference type="InterPro" id="IPR016071">
    <property type="entry name" value="Staphylococal_nuclease_OB-fold"/>
</dbReference>
<dbReference type="InterPro" id="IPR035437">
    <property type="entry name" value="SNase_OB-fold_sf"/>
</dbReference>
<organism evidence="6 7">
    <name type="scientific">Candidatus Fervidibacter sacchari</name>
    <dbReference type="NCBI Taxonomy" id="1448929"/>
    <lineage>
        <taxon>Bacteria</taxon>
        <taxon>Candidatus Fervidibacterota</taxon>
        <taxon>Candidatus Fervidibacter</taxon>
    </lineage>
</organism>
<dbReference type="SUPFAM" id="SSF50199">
    <property type="entry name" value="Staphylococcal nuclease"/>
    <property type="match status" value="1"/>
</dbReference>
<evidence type="ECO:0000313" key="7">
    <source>
        <dbReference type="Proteomes" id="UP001204798"/>
    </source>
</evidence>
<dbReference type="PANTHER" id="PTHR12302">
    <property type="entry name" value="EBNA2 BINDING PROTEIN P100"/>
    <property type="match status" value="1"/>
</dbReference>
<keyword evidence="3 6" id="KW-0378">Hydrolase</keyword>
<comment type="caution">
    <text evidence="6">The sequence shown here is derived from an EMBL/GenBank/DDBJ whole genome shotgun (WGS) entry which is preliminary data.</text>
</comment>
<evidence type="ECO:0000256" key="3">
    <source>
        <dbReference type="ARBA" id="ARBA00022801"/>
    </source>
</evidence>
<gene>
    <name evidence="6" type="ORF">M2350_001496</name>
</gene>
<evidence type="ECO:0000256" key="2">
    <source>
        <dbReference type="ARBA" id="ARBA00022759"/>
    </source>
</evidence>
<evidence type="ECO:0000256" key="4">
    <source>
        <dbReference type="ARBA" id="ARBA00023159"/>
    </source>
</evidence>
<dbReference type="PANTHER" id="PTHR12302:SF3">
    <property type="entry name" value="SERINE_THREONINE-PROTEIN KINASE 31"/>
    <property type="match status" value="1"/>
</dbReference>
<dbReference type="SUPFAM" id="SSF57884">
    <property type="entry name" value="Ada DNA repair protein, N-terminal domain (N-Ada 10)"/>
    <property type="match status" value="1"/>
</dbReference>